<dbReference type="PANTHER" id="PTHR37313">
    <property type="entry name" value="UPF0749 PROTEIN RV1825"/>
    <property type="match status" value="1"/>
</dbReference>
<dbReference type="Proteomes" id="UP000632377">
    <property type="component" value="Unassembled WGS sequence"/>
</dbReference>
<evidence type="ECO:0000313" key="4">
    <source>
        <dbReference type="EMBL" id="MBL4937947.1"/>
    </source>
</evidence>
<reference evidence="4 5" key="1">
    <citation type="submission" date="2021-01" db="EMBL/GenBank/DDBJ databases">
        <title>Genome public.</title>
        <authorList>
            <person name="Liu C."/>
            <person name="Sun Q."/>
        </authorList>
    </citation>
    <scope>NUCLEOTIDE SEQUENCE [LARGE SCALE GENOMIC DNA]</scope>
    <source>
        <strain evidence="4 5">YIM B02515</strain>
    </source>
</reference>
<evidence type="ECO:0000256" key="3">
    <source>
        <dbReference type="SAM" id="Phobius"/>
    </source>
</evidence>
<name>A0ABS1TFT3_9CLOT</name>
<dbReference type="RefSeq" id="WP_202750687.1">
    <property type="nucleotide sequence ID" value="NZ_JAESWC010000018.1"/>
</dbReference>
<gene>
    <name evidence="4" type="ORF">JK636_19745</name>
</gene>
<comment type="caution">
    <text evidence="4">The sequence shown here is derived from an EMBL/GenBank/DDBJ whole genome shotgun (WGS) entry which is preliminary data.</text>
</comment>
<dbReference type="PANTHER" id="PTHR37313:SF2">
    <property type="entry name" value="UPF0749 PROTEIN YLXX"/>
    <property type="match status" value="1"/>
</dbReference>
<accession>A0ABS1TFT3</accession>
<feature type="coiled-coil region" evidence="2">
    <location>
        <begin position="41"/>
        <end position="75"/>
    </location>
</feature>
<dbReference type="EMBL" id="JAESWC010000018">
    <property type="protein sequence ID" value="MBL4937947.1"/>
    <property type="molecule type" value="Genomic_DNA"/>
</dbReference>
<keyword evidence="5" id="KW-1185">Reference proteome</keyword>
<organism evidence="4 5">
    <name type="scientific">Clostridium rhizosphaerae</name>
    <dbReference type="NCBI Taxonomy" id="2803861"/>
    <lineage>
        <taxon>Bacteria</taxon>
        <taxon>Bacillati</taxon>
        <taxon>Bacillota</taxon>
        <taxon>Clostridia</taxon>
        <taxon>Eubacteriales</taxon>
        <taxon>Clostridiaceae</taxon>
        <taxon>Clostridium</taxon>
    </lineage>
</organism>
<proteinExistence type="inferred from homology"/>
<sequence length="245" mass="27734">MKNNESSLFVFIATIIVGILISLNINFNRTYNRVFLSTKQYQDAYSQRNKLRSDISSLEEEYSELNKKLTSFENVGHGHTSVSNVSNEIEDELTKNKMILGTVDVEGEGIILTLKDISNDLYFYSDDDPNLMDKIIHNYDIFTLINDLKMAGAEAISINGQRVNDRTSVICDGSLLEVNGVKIASPFNINAIGNKESLKTYMLGDENYLRYMMARGIYADIAESDNVKIQAYPFDIDEQFLKSTK</sequence>
<dbReference type="Pfam" id="PF05949">
    <property type="entry name" value="DUF881"/>
    <property type="match status" value="1"/>
</dbReference>
<feature type="transmembrane region" description="Helical" evidence="3">
    <location>
        <begin position="6"/>
        <end position="27"/>
    </location>
</feature>
<keyword evidence="3" id="KW-0812">Transmembrane</keyword>
<evidence type="ECO:0000256" key="1">
    <source>
        <dbReference type="ARBA" id="ARBA00009108"/>
    </source>
</evidence>
<dbReference type="Gene3D" id="3.30.70.1880">
    <property type="entry name" value="Protein of unknown function DUF881"/>
    <property type="match status" value="1"/>
</dbReference>
<keyword evidence="3" id="KW-0472">Membrane</keyword>
<evidence type="ECO:0000313" key="5">
    <source>
        <dbReference type="Proteomes" id="UP000632377"/>
    </source>
</evidence>
<comment type="similarity">
    <text evidence="1">Belongs to the UPF0749 family.</text>
</comment>
<keyword evidence="3" id="KW-1133">Transmembrane helix</keyword>
<evidence type="ECO:0000256" key="2">
    <source>
        <dbReference type="SAM" id="Coils"/>
    </source>
</evidence>
<keyword evidence="2" id="KW-0175">Coiled coil</keyword>
<protein>
    <submittedName>
        <fullName evidence="4">DUF881 domain-containing protein</fullName>
    </submittedName>
</protein>
<dbReference type="InterPro" id="IPR010273">
    <property type="entry name" value="DUF881"/>
</dbReference>